<feature type="compositionally biased region" description="Basic and acidic residues" evidence="1">
    <location>
        <begin position="1183"/>
        <end position="1193"/>
    </location>
</feature>
<feature type="region of interest" description="Disordered" evidence="1">
    <location>
        <begin position="1511"/>
        <end position="1599"/>
    </location>
</feature>
<protein>
    <recommendedName>
        <fullName evidence="4">PP1-binding domain-containing protein</fullName>
    </recommendedName>
</protein>
<name>A0A5E4CM88_MARMO</name>
<dbReference type="GO" id="GO:0051983">
    <property type="term" value="P:regulation of chromosome segregation"/>
    <property type="evidence" value="ECO:0007669"/>
    <property type="project" value="TreeGrafter"/>
</dbReference>
<evidence type="ECO:0000256" key="1">
    <source>
        <dbReference type="SAM" id="MobiDB-lite"/>
    </source>
</evidence>
<proteinExistence type="predicted"/>
<evidence type="ECO:0000313" key="2">
    <source>
        <dbReference type="EMBL" id="VTJ82219.1"/>
    </source>
</evidence>
<dbReference type="EMBL" id="CABDUW010001511">
    <property type="protein sequence ID" value="VTJ82219.1"/>
    <property type="molecule type" value="Genomic_DNA"/>
</dbReference>
<feature type="compositionally biased region" description="Basic residues" evidence="1">
    <location>
        <begin position="954"/>
        <end position="966"/>
    </location>
</feature>
<dbReference type="GO" id="GO:0007088">
    <property type="term" value="P:regulation of mitotic nuclear division"/>
    <property type="evidence" value="ECO:0007669"/>
    <property type="project" value="TreeGrafter"/>
</dbReference>
<evidence type="ECO:0008006" key="4">
    <source>
        <dbReference type="Google" id="ProtNLM"/>
    </source>
</evidence>
<feature type="compositionally biased region" description="Low complexity" evidence="1">
    <location>
        <begin position="621"/>
        <end position="631"/>
    </location>
</feature>
<feature type="compositionally biased region" description="Low complexity" evidence="1">
    <location>
        <begin position="1037"/>
        <end position="1047"/>
    </location>
</feature>
<dbReference type="InterPro" id="IPR012568">
    <property type="entry name" value="KI67R"/>
</dbReference>
<feature type="compositionally biased region" description="Basic and acidic residues" evidence="1">
    <location>
        <begin position="1303"/>
        <end position="1313"/>
    </location>
</feature>
<feature type="compositionally biased region" description="Basic and acidic residues" evidence="1">
    <location>
        <begin position="821"/>
        <end position="831"/>
    </location>
</feature>
<feature type="compositionally biased region" description="Basic and acidic residues" evidence="1">
    <location>
        <begin position="501"/>
        <end position="510"/>
    </location>
</feature>
<feature type="region of interest" description="Disordered" evidence="1">
    <location>
        <begin position="1"/>
        <end position="1495"/>
    </location>
</feature>
<feature type="compositionally biased region" description="Basic and acidic residues" evidence="1">
    <location>
        <begin position="723"/>
        <end position="746"/>
    </location>
</feature>
<feature type="compositionally biased region" description="Basic and acidic residues" evidence="1">
    <location>
        <begin position="1617"/>
        <end position="1626"/>
    </location>
</feature>
<accession>A0A5E4CM88</accession>
<feature type="compositionally biased region" description="Low complexity" evidence="1">
    <location>
        <begin position="863"/>
        <end position="873"/>
    </location>
</feature>
<feature type="compositionally biased region" description="Basic residues" evidence="1">
    <location>
        <begin position="1316"/>
        <end position="1328"/>
    </location>
</feature>
<dbReference type="GO" id="GO:0005634">
    <property type="term" value="C:nucleus"/>
    <property type="evidence" value="ECO:0007669"/>
    <property type="project" value="TreeGrafter"/>
</dbReference>
<keyword evidence="3" id="KW-1185">Reference proteome</keyword>
<feature type="compositionally biased region" description="Basic and acidic residues" evidence="1">
    <location>
        <begin position="304"/>
        <end position="317"/>
    </location>
</feature>
<feature type="compositionally biased region" description="Basic and acidic residues" evidence="1">
    <location>
        <begin position="579"/>
        <end position="589"/>
    </location>
</feature>
<feature type="compositionally biased region" description="Basic and acidic residues" evidence="1">
    <location>
        <begin position="941"/>
        <end position="951"/>
    </location>
</feature>
<feature type="compositionally biased region" description="Low complexity" evidence="1">
    <location>
        <begin position="1225"/>
        <end position="1235"/>
    </location>
</feature>
<feature type="compositionally biased region" description="Basic and acidic residues" evidence="1">
    <location>
        <begin position="1389"/>
        <end position="1408"/>
    </location>
</feature>
<feature type="compositionally biased region" description="Basic and acidic residues" evidence="1">
    <location>
        <begin position="10"/>
        <end position="23"/>
    </location>
</feature>
<organism evidence="2 3">
    <name type="scientific">Marmota monax</name>
    <name type="common">Woodchuck</name>
    <dbReference type="NCBI Taxonomy" id="9995"/>
    <lineage>
        <taxon>Eukaryota</taxon>
        <taxon>Metazoa</taxon>
        <taxon>Chordata</taxon>
        <taxon>Craniata</taxon>
        <taxon>Vertebrata</taxon>
        <taxon>Euteleostomi</taxon>
        <taxon>Mammalia</taxon>
        <taxon>Eutheria</taxon>
        <taxon>Euarchontoglires</taxon>
        <taxon>Glires</taxon>
        <taxon>Rodentia</taxon>
        <taxon>Sciuromorpha</taxon>
        <taxon>Sciuridae</taxon>
        <taxon>Xerinae</taxon>
        <taxon>Marmotini</taxon>
        <taxon>Marmota</taxon>
    </lineage>
</organism>
<sequence length="1700" mass="182067">MSQEAPHTPRGPEGDDKAIRALEEPAQQALRPAAKVTGSRRQPRAPREKAQPLEDLAGFQELFQTPGRGKDPKTTGETTDVPCKSTGPEPRGTPTPSKGWPRTSLQKVEEKEELSVLSKLSQSPGRAMHTPTGPVQEEKGVRALGTPRQKLDLTDNLSGLKRQRRTPKEKAQPLEDLAGFQELFQTPGWDKDPKTPGETTDAPCKSTGSEGVRATASTKRRSKAGVGKLEEQEELSQSPGRAMHTPTGPVQEEKGARVLGTPKQKLDLTDNLSGLKRQRRTPKEKAQPLEDLAGFQELFQTPGWDKDPKTPGERTDALCKTAGSEGVRATASTKRRSKAGVGKLEEQEELSQSPGRAMHTPAGPVQEEKGARALGTPRQKLDLTDNLSGLKRQRRTPKEKAQPLEDLAGFQELFQTPGRGKDLKTPGETTDAPCKSVELEPRGTLTSSKRRPRTGLQKVEEKEELSPVIKPKQILGDAAHTEAESTGDDKSVKMVKKPVKRKLDTTEKVTGRKRRRGAAEGEAQPPQDLAGSKDPISAPGPSEEPTRDEKTTESPCRSPQPEPGHTPASTKGLPRTRLRTAEVKEEPPAVRKPARTSRATRHTRTAPGGEDQGSRASEGSAQQARAPAARATGIRRLRGAPEAQPLEDLAGSKEPIPAPGPTEGLAGEGKTTKIPCESPEAEPVAAPAPPKRQPRAGLRKAPVTEEISVQGEVAGTSGGPVHTHPEPKGDSKNIKVLKEPVKRKLDPAAGTSGRKRRRGAAEGEAQPPEDLAGSKDPIPAPGPSEEPTRDEKTTESPCRSPQPEPGHTPASTKGLPRTRLRTAEVKEEPPAVRKPARTSRATRHTRTAPEGEDQGSRASEGSAQQARAPAARATGIRRLRGAAEGQPPEDLAGSKELIQAPGPSEEPTRDEKTTESPCKSPQPEPGHTPASTKGLPRTRLRTAEVKEEPPAVRKPTRTSRATRHTRTAPGGEDQGSRASEGFVQQARAPAARATGIRRLRGAPEAQPLEDLAGSKEPIPAPGPTEGLAGEGKTTKIPCESPEAEPVAAPAPPKRQPRAGLRKAPVTEEISVQGEVAGTSGGPVHTHPEPKGDSKNIKVLKEPVKRKLDPAAGTSGRKRRRGAAEGEAQPPQDLAGSKDPISAPGPSEEPTRDEKTTESPCRSPQPEPGHTPASTKGLPRTRLRTAEVKEEPPAVRKPARTSRATRHTRTAPGGEDQGSRASEGSAQQARAPAARATGIRRLRGAPEAQPLEDLAGSKDPIPAPGPSEGSTRDEKTTESPCRSPQPEPGHTPASTKALPRTRLRTAEVKEEPPAVRKPTRTSRATRHTRTAPGGEDQGSRASEGSAQQARAPAARATGIRRLRGAAEGQPPEDLAGSKDPIPAPGPSEGPQHDAHSRKSTPEQTAERAKPLLTSSRVLRAPKGKPVEDQEGKGHSAAPQSRSNMSLPMGKSGTDGLLSGVGVRCSETGLQDTVQAKAVHGKKRAAPRERGRSPEPLIINKGLKILINRIEPVEDHNSSREAGKRKLKAEDSASADKGILLRTRHQNTTEGEEPRPEITVSAEKMKIKRQGKKPMELSQEVGLQSPGDGDEKAESRAKVRGKRACLRAGIRNQISQLHTAEEEVRERSVAVPMKNQEEKGATANSDFRCLRSRKPGMQPSLESESEQRVNRGAKRCAENLKDKDTVDTKKLRSRSHRHREDI</sequence>
<feature type="compositionally biased region" description="Basic residues" evidence="1">
    <location>
        <begin position="1689"/>
        <end position="1700"/>
    </location>
</feature>
<dbReference type="PANTHER" id="PTHR21603">
    <property type="entry name" value="ANTIGEN KI-67-LIKE PROTEIN"/>
    <property type="match status" value="1"/>
</dbReference>
<gene>
    <name evidence="2" type="ORF">MONAX_5E035082</name>
</gene>
<feature type="compositionally biased region" description="Basic residues" evidence="1">
    <location>
        <begin position="1196"/>
        <end position="1208"/>
    </location>
</feature>
<feature type="compositionally biased region" description="Basic and acidic residues" evidence="1">
    <location>
        <begin position="1511"/>
        <end position="1529"/>
    </location>
</feature>
<dbReference type="Pfam" id="PF08065">
    <property type="entry name" value="KI67R"/>
    <property type="match status" value="12"/>
</dbReference>
<feature type="compositionally biased region" description="Basic and acidic residues" evidence="1">
    <location>
        <begin position="1085"/>
        <end position="1108"/>
    </location>
</feature>
<dbReference type="Proteomes" id="UP000335636">
    <property type="component" value="Unassembled WGS sequence"/>
</dbReference>
<feature type="compositionally biased region" description="Basic and acidic residues" evidence="1">
    <location>
        <begin position="479"/>
        <end position="492"/>
    </location>
</feature>
<dbReference type="PANTHER" id="PTHR21603:SF17">
    <property type="entry name" value="PROLIFERATION MARKER PROTEIN KI-67"/>
    <property type="match status" value="1"/>
</dbReference>
<feature type="compositionally biased region" description="Basic and acidic residues" evidence="1">
    <location>
        <begin position="1663"/>
        <end position="1688"/>
    </location>
</feature>
<comment type="caution">
    <text evidence="2">The sequence shown here is derived from an EMBL/GenBank/DDBJ whole genome shotgun (WGS) entry which is preliminary data.</text>
</comment>
<feature type="compositionally biased region" description="Basic and acidic residues" evidence="1">
    <location>
        <begin position="1423"/>
        <end position="1432"/>
    </location>
</feature>
<feature type="region of interest" description="Disordered" evidence="1">
    <location>
        <begin position="1615"/>
        <end position="1700"/>
    </location>
</feature>
<dbReference type="SMART" id="SM01295">
    <property type="entry name" value="K167R"/>
    <property type="match status" value="12"/>
</dbReference>
<feature type="compositionally biased region" description="Low complexity" evidence="1">
    <location>
        <begin position="675"/>
        <end position="685"/>
    </location>
</feature>
<evidence type="ECO:0000313" key="3">
    <source>
        <dbReference type="Proteomes" id="UP000335636"/>
    </source>
</evidence>
<dbReference type="GO" id="GO:0005694">
    <property type="term" value="C:chromosome"/>
    <property type="evidence" value="ECO:0007669"/>
    <property type="project" value="TreeGrafter"/>
</dbReference>
<feature type="compositionally biased region" description="Basic residues" evidence="1">
    <location>
        <begin position="834"/>
        <end position="846"/>
    </location>
</feature>
<feature type="compositionally biased region" description="Low complexity" evidence="1">
    <location>
        <begin position="1345"/>
        <end position="1355"/>
    </location>
</feature>
<reference evidence="2" key="1">
    <citation type="submission" date="2019-04" db="EMBL/GenBank/DDBJ databases">
        <authorList>
            <person name="Alioto T."/>
            <person name="Alioto T."/>
        </authorList>
    </citation>
    <scope>NUCLEOTIDE SEQUENCE [LARGE SCALE GENOMIC DNA]</scope>
</reference>
<feature type="compositionally biased region" description="Basic residues" evidence="1">
    <location>
        <begin position="592"/>
        <end position="604"/>
    </location>
</feature>